<dbReference type="InterPro" id="IPR011990">
    <property type="entry name" value="TPR-like_helical_dom_sf"/>
</dbReference>
<feature type="domain" description="PIN" evidence="1">
    <location>
        <begin position="990"/>
        <end position="1129"/>
    </location>
</feature>
<comment type="caution">
    <text evidence="2">The sequence shown here is derived from an EMBL/GenBank/DDBJ whole genome shotgun (WGS) entry which is preliminary data.</text>
</comment>
<dbReference type="OrthoDB" id="7281435at2"/>
<dbReference type="Proteomes" id="UP000286576">
    <property type="component" value="Unassembled WGS sequence"/>
</dbReference>
<gene>
    <name evidence="2" type="ORF">D2V07_14235</name>
</gene>
<dbReference type="RefSeq" id="WP_119587627.1">
    <property type="nucleotide sequence ID" value="NZ_CAWODQ010000027.1"/>
</dbReference>
<accession>A0A418NPA5</accession>
<evidence type="ECO:0000313" key="2">
    <source>
        <dbReference type="EMBL" id="RIV84172.1"/>
    </source>
</evidence>
<evidence type="ECO:0000313" key="3">
    <source>
        <dbReference type="Proteomes" id="UP000286576"/>
    </source>
</evidence>
<keyword evidence="3" id="KW-1185">Reference proteome</keyword>
<dbReference type="Gene3D" id="1.25.40.10">
    <property type="entry name" value="Tetratricopeptide repeat domain"/>
    <property type="match status" value="3"/>
</dbReference>
<organism evidence="2 3">
    <name type="scientific">Aurantiacibacter zhengii</name>
    <dbReference type="NCBI Taxonomy" id="2307003"/>
    <lineage>
        <taxon>Bacteria</taxon>
        <taxon>Pseudomonadati</taxon>
        <taxon>Pseudomonadota</taxon>
        <taxon>Alphaproteobacteria</taxon>
        <taxon>Sphingomonadales</taxon>
        <taxon>Erythrobacteraceae</taxon>
        <taxon>Aurantiacibacter</taxon>
    </lineage>
</organism>
<dbReference type="EMBL" id="QXFL01000007">
    <property type="protein sequence ID" value="RIV84172.1"/>
    <property type="molecule type" value="Genomic_DNA"/>
</dbReference>
<dbReference type="InterPro" id="IPR048987">
    <property type="entry name" value="PIN-TPR-GreABC"/>
</dbReference>
<protein>
    <recommendedName>
        <fullName evidence="1">PIN domain-containing protein</fullName>
    </recommendedName>
</protein>
<reference evidence="2 3" key="1">
    <citation type="submission" date="2018-08" db="EMBL/GenBank/DDBJ databases">
        <title>Erythrobacter zhengii sp.nov., a bacterium isolated from deep-sea sediment.</title>
        <authorList>
            <person name="Fang C."/>
            <person name="Wu Y.-H."/>
            <person name="Sun C."/>
            <person name="Wang H."/>
            <person name="Cheng H."/>
            <person name="Meng F.-X."/>
            <person name="Wang C.-S."/>
            <person name="Xu X.-W."/>
        </authorList>
    </citation>
    <scope>NUCLEOTIDE SEQUENCE [LARGE SCALE GENOMIC DNA]</scope>
    <source>
        <strain evidence="2 3">V18</strain>
    </source>
</reference>
<proteinExistence type="predicted"/>
<name>A0A418NPA5_9SPHN</name>
<dbReference type="SUPFAM" id="SSF48452">
    <property type="entry name" value="TPR-like"/>
    <property type="match status" value="2"/>
</dbReference>
<dbReference type="Pfam" id="PF20698">
    <property type="entry name" value="PIN-TPR-GreABC"/>
    <property type="match status" value="1"/>
</dbReference>
<sequence length="1290" mass="145071">MTTQSVISIPADDATFEQNIAILFRGILGDPNTKRVAKSGKNQKGIDVFGRRDRDARQPVGIQCKLRTTNRKLTETEARAELTKALAFTPALTEFFIVTTADDDVTYDEIAAKLSQEQAAAGRIIDIQIWGWNTLQDRIAEDQKALDAFDPGHSPMAQKLADIGEEQLARSARTHAKLDQSLSVQHQSHVLLQGIATDGAKGQQLLTHWDAQIDIYRDMLNEGRVEIAFELLTKLENSLTSADEPRVRARIRANIGLAHHRLGDEKRAGDCLLEAYAIYPDDDRIATNRILGLQLIERFDESLEVASTRLEKDLEDEHAAGFVFQAAMFLGDEVDPYAIVPASLLKRTLVRTYECHFLRHRDRRDEFIERALQTWQDDPEDADARRLAADALLEKRIGNGQFRQSPLRDPDSREDLETAERLLAEYWEKVRLYDNAQQDPYLTSGCNLVTLHRALHRPDDARKIAIQLLQIAPNDRRVLTVAAHAALDEENLQEAEAHALGLQDSAEKTSLLLHIWSAESEWQKILDYGTGRRREDLEGELLEQFDTMVFRAKFLSEHPVATREDAEELLTAWPRSLPVHIMVADFLSAHSPERFEEVFETAHSLAQKDILYAHRLMFANLCLLNDKWAELIDALAGYVANEVHTPALTWLAMAYANADRAQGAGAFFRSLPDSIIEKNGYARLAAAAQYNRGDLREAERYARKAIAARPSDLRAHLLLHGALHRRNDMRAARNHIKKLDPSQLEGHVLERLRLAQILRQDIDAEQGLEFGFQLAAHNRDVREVAVSWPGFIFFDRNLPDTIAKIPVARENLWFHLRGIDGDDDVEGILTDEDIPEVRCFSLDHPLAKLVIGKKVGERFSYPQAVGPDREYELVELKHQAIWLLHDIMATHADRFPEETSMFTIKMKGDDVSPVLEIAKSSSDHAQGMLDIYEQHPIPVCVLAPMYRRSVVGMAEHIAGSGKEIRTCHGLGAERVHAERIVRTSKKKGAVLDTLSAWRAMQFGMLPALQEWFGTLHLAQSSFDEFLQMRSESELSSKHDHGTIGYIDGQYVRTEQSAEEARKIADKIDVGISLIQEHCEVCPVDDDEFSGASLGVIARDADLMIDPILLARAKVCTLLSDELNLRQMAQEMGVARSVWLQPTVTILAENELLDDIEQCSIVANLAVWRHGHVSLSGKNLAAIAEKGPQPTFGYFQAAAAYLGGVDADMRSHILAALSAMELLWNSSLSFHEQDRCAGHMFGRLISGRVDWQAILSAIEQRLIIDARQGGSSKRSLDYFRAWCRGHFYMVA</sequence>
<evidence type="ECO:0000259" key="1">
    <source>
        <dbReference type="Pfam" id="PF20698"/>
    </source>
</evidence>